<dbReference type="EMBL" id="JEMX01000006">
    <property type="protein sequence ID" value="EXI83053.1"/>
    <property type="molecule type" value="Genomic_DNA"/>
</dbReference>
<protein>
    <recommendedName>
        <fullName evidence="3">Lipoprotein</fullName>
    </recommendedName>
</protein>
<evidence type="ECO:0000313" key="2">
    <source>
        <dbReference type="Proteomes" id="UP000021816"/>
    </source>
</evidence>
<sequence>MRQHDVRLHPLASLIAICSLAACQPALIYGERTSFNVAAIQLNDNVGEPAKINFGFVRSVATSAPPRGGEDQVIKAPAAANDKGSSASAKVHEGEAVSVFSNFRLNQTAQNAANLPLTNGDLAIRTRFASGQAAITIAGDVKAVTAILGPRTIQPDTPDTAKRRETLTACVEKIDDQASLEAIVKALPGSMIGSVNHKNFKRTRSFLISDIADANSAELQALSALPELIKFCK</sequence>
<dbReference type="STRING" id="1454003.AW10_00128"/>
<proteinExistence type="predicted"/>
<organism evidence="1 2">
    <name type="scientific">Candidatus Accumulibacter appositus</name>
    <dbReference type="NCBI Taxonomy" id="1454003"/>
    <lineage>
        <taxon>Bacteria</taxon>
        <taxon>Pseudomonadati</taxon>
        <taxon>Pseudomonadota</taxon>
        <taxon>Betaproteobacteria</taxon>
        <taxon>Candidatus Accumulibacter</taxon>
    </lineage>
</organism>
<gene>
    <name evidence="1" type="ORF">AW10_00128</name>
</gene>
<reference evidence="1 2" key="1">
    <citation type="submission" date="2014-02" db="EMBL/GenBank/DDBJ databases">
        <title>Expanding our view of genomic diversity in Candidatus Accumulibacter clades.</title>
        <authorList>
            <person name="Skennerton C.T."/>
            <person name="Barr J.J."/>
            <person name="Slater F.R."/>
            <person name="Bond P.L."/>
            <person name="Tyson G.W."/>
        </authorList>
    </citation>
    <scope>NUCLEOTIDE SEQUENCE [LARGE SCALE GENOMIC DNA]</scope>
    <source>
        <strain evidence="2">BA-92</strain>
    </source>
</reference>
<name>A0A011NJX0_9PROT</name>
<evidence type="ECO:0008006" key="3">
    <source>
        <dbReference type="Google" id="ProtNLM"/>
    </source>
</evidence>
<evidence type="ECO:0000313" key="1">
    <source>
        <dbReference type="EMBL" id="EXI83053.1"/>
    </source>
</evidence>
<dbReference type="AlphaFoldDB" id="A0A011NJX0"/>
<comment type="caution">
    <text evidence="1">The sequence shown here is derived from an EMBL/GenBank/DDBJ whole genome shotgun (WGS) entry which is preliminary data.</text>
</comment>
<accession>A0A011NJX0</accession>
<dbReference type="PROSITE" id="PS51257">
    <property type="entry name" value="PROKAR_LIPOPROTEIN"/>
    <property type="match status" value="1"/>
</dbReference>
<dbReference type="Proteomes" id="UP000021816">
    <property type="component" value="Unassembled WGS sequence"/>
</dbReference>
<dbReference type="PATRIC" id="fig|1454003.3.peg.136"/>